<comment type="caution">
    <text evidence="1">The sequence shown here is derived from an EMBL/GenBank/DDBJ whole genome shotgun (WGS) entry which is preliminary data.</text>
</comment>
<accession>A0A0G1D4R6</accession>
<dbReference type="Proteomes" id="UP000034837">
    <property type="component" value="Unassembled WGS sequence"/>
</dbReference>
<organism evidence="1 2">
    <name type="scientific">Candidatus Magasanikbacteria bacterium GW2011_GWA2_42_32</name>
    <dbReference type="NCBI Taxonomy" id="1619039"/>
    <lineage>
        <taxon>Bacteria</taxon>
        <taxon>Candidatus Magasanikiibacteriota</taxon>
    </lineage>
</organism>
<evidence type="ECO:0000313" key="2">
    <source>
        <dbReference type="Proteomes" id="UP000034837"/>
    </source>
</evidence>
<proteinExistence type="predicted"/>
<dbReference type="EMBL" id="LCDO01000004">
    <property type="protein sequence ID" value="KKS57023.1"/>
    <property type="molecule type" value="Genomic_DNA"/>
</dbReference>
<protein>
    <submittedName>
        <fullName evidence="1">Uncharacterized protein</fullName>
    </submittedName>
</protein>
<evidence type="ECO:0000313" key="1">
    <source>
        <dbReference type="EMBL" id="KKS57023.1"/>
    </source>
</evidence>
<gene>
    <name evidence="1" type="ORF">UV20_C0004G0119</name>
</gene>
<dbReference type="AlphaFoldDB" id="A0A0G1D4R6"/>
<reference evidence="1 2" key="1">
    <citation type="journal article" date="2015" name="Nature">
        <title>rRNA introns, odd ribosomes, and small enigmatic genomes across a large radiation of phyla.</title>
        <authorList>
            <person name="Brown C.T."/>
            <person name="Hug L.A."/>
            <person name="Thomas B.C."/>
            <person name="Sharon I."/>
            <person name="Castelle C.J."/>
            <person name="Singh A."/>
            <person name="Wilkins M.J."/>
            <person name="Williams K.H."/>
            <person name="Banfield J.F."/>
        </authorList>
    </citation>
    <scope>NUCLEOTIDE SEQUENCE [LARGE SCALE GENOMIC DNA]</scope>
</reference>
<name>A0A0G1D4R6_9BACT</name>
<sequence length="118" mass="13126">MENANFSFSAFRSRERYMAGELLIAWSNEAWATSADHLEGNATLEFNPNSGNVFLVDEDFNVVMLNGDGKLENWLYCGDCGEEGFRSEVSFTEEGLCSECATKISWGQENLEVAYGLA</sequence>